<feature type="non-terminal residue" evidence="2">
    <location>
        <position position="35"/>
    </location>
</feature>
<dbReference type="RefSeq" id="WP_268041989.1">
    <property type="nucleotide sequence ID" value="NZ_JAPQER010000007.1"/>
</dbReference>
<evidence type="ECO:0000313" key="2">
    <source>
        <dbReference type="EMBL" id="MCY6485554.1"/>
    </source>
</evidence>
<proteinExistence type="predicted"/>
<name>A0ABT4D2T6_9CLOT</name>
<gene>
    <name evidence="2" type="ORF">OW763_14560</name>
</gene>
<dbReference type="InterPro" id="IPR009061">
    <property type="entry name" value="DNA-bd_dom_put_sf"/>
</dbReference>
<dbReference type="Pfam" id="PF00376">
    <property type="entry name" value="MerR"/>
    <property type="match status" value="1"/>
</dbReference>
<dbReference type="SUPFAM" id="SSF46955">
    <property type="entry name" value="Putative DNA-binding domain"/>
    <property type="match status" value="1"/>
</dbReference>
<evidence type="ECO:0000259" key="1">
    <source>
        <dbReference type="PROSITE" id="PS50937"/>
    </source>
</evidence>
<keyword evidence="2" id="KW-0238">DNA-binding</keyword>
<dbReference type="GO" id="GO:0003677">
    <property type="term" value="F:DNA binding"/>
    <property type="evidence" value="ECO:0007669"/>
    <property type="project" value="UniProtKB-KW"/>
</dbReference>
<sequence>MFKIGDFARFNKVTVKTLRHYEKVGLLMPIYVDQY</sequence>
<evidence type="ECO:0000313" key="3">
    <source>
        <dbReference type="Proteomes" id="UP001078443"/>
    </source>
</evidence>
<reference evidence="2" key="1">
    <citation type="submission" date="2022-12" db="EMBL/GenBank/DDBJ databases">
        <authorList>
            <person name="Wang J."/>
        </authorList>
    </citation>
    <scope>NUCLEOTIDE SEQUENCE</scope>
    <source>
        <strain evidence="2">HY-45-18</strain>
    </source>
</reference>
<accession>A0ABT4D2T6</accession>
<keyword evidence="3" id="KW-1185">Reference proteome</keyword>
<feature type="domain" description="HTH merR-type" evidence="1">
    <location>
        <begin position="1"/>
        <end position="35"/>
    </location>
</feature>
<dbReference type="InterPro" id="IPR000551">
    <property type="entry name" value="MerR-type_HTH_dom"/>
</dbReference>
<protein>
    <submittedName>
        <fullName evidence="2">MerR family DNA-binding transcriptional regulator</fullName>
    </submittedName>
</protein>
<dbReference type="PROSITE" id="PS50937">
    <property type="entry name" value="HTH_MERR_2"/>
    <property type="match status" value="1"/>
</dbReference>
<comment type="caution">
    <text evidence="2">The sequence shown here is derived from an EMBL/GenBank/DDBJ whole genome shotgun (WGS) entry which is preliminary data.</text>
</comment>
<dbReference type="Proteomes" id="UP001078443">
    <property type="component" value="Unassembled WGS sequence"/>
</dbReference>
<organism evidence="2 3">
    <name type="scientific">Clostridium aestuarii</name>
    <dbReference type="NCBI Taxonomy" id="338193"/>
    <lineage>
        <taxon>Bacteria</taxon>
        <taxon>Bacillati</taxon>
        <taxon>Bacillota</taxon>
        <taxon>Clostridia</taxon>
        <taxon>Eubacteriales</taxon>
        <taxon>Clostridiaceae</taxon>
        <taxon>Clostridium</taxon>
    </lineage>
</organism>
<dbReference type="Gene3D" id="1.10.1660.10">
    <property type="match status" value="1"/>
</dbReference>
<dbReference type="EMBL" id="JAPQER010000007">
    <property type="protein sequence ID" value="MCY6485554.1"/>
    <property type="molecule type" value="Genomic_DNA"/>
</dbReference>